<dbReference type="InterPro" id="IPR036397">
    <property type="entry name" value="RNaseH_sf"/>
</dbReference>
<dbReference type="GO" id="GO:0000793">
    <property type="term" value="C:condensed chromosome"/>
    <property type="evidence" value="ECO:0007669"/>
    <property type="project" value="TreeGrafter"/>
</dbReference>
<dbReference type="InterPro" id="IPR052709">
    <property type="entry name" value="Transposase-MT_Hybrid"/>
</dbReference>
<comment type="caution">
    <text evidence="1">The sequence shown here is derived from an EMBL/GenBank/DDBJ whole genome shotgun (WGS) entry which is preliminary data.</text>
</comment>
<evidence type="ECO:0000313" key="1">
    <source>
        <dbReference type="EMBL" id="GFY05974.1"/>
    </source>
</evidence>
<dbReference type="GO" id="GO:0046975">
    <property type="term" value="F:histone H3K36 methyltransferase activity"/>
    <property type="evidence" value="ECO:0007669"/>
    <property type="project" value="TreeGrafter"/>
</dbReference>
<protein>
    <submittedName>
        <fullName evidence="1">Histone-lysine N-methyltransferase SETMAR</fullName>
    </submittedName>
</protein>
<dbReference type="GO" id="GO:0035861">
    <property type="term" value="C:site of double-strand break"/>
    <property type="evidence" value="ECO:0007669"/>
    <property type="project" value="TreeGrafter"/>
</dbReference>
<accession>A0A8X6VB12</accession>
<dbReference type="Gene3D" id="3.30.420.10">
    <property type="entry name" value="Ribonuclease H-like superfamily/Ribonuclease H"/>
    <property type="match status" value="1"/>
</dbReference>
<sequence length="227" mass="26458">MFLAGHPSQGCFGLQSHCAPCYFFNQASFYPSDFSFTNYVQFWFRRFRSGIFDFKDAPRTGRPVIENVDKITEIIEVDRHELLPHGQTLNSDLCCQQLDRLKLAIDQKWPELANRIGAAFHQDNARTHPSVVTRHNLWELGWEVLMHPPYNPDLAPSDYHLFLELKNFLSDKKLVSRQDCENRLLDVFANTSQDFYERGIMKSPLKWQQIIQQNGVYLTEIGQLEAC</sequence>
<dbReference type="GO" id="GO:0042800">
    <property type="term" value="F:histone H3K4 methyltransferase activity"/>
    <property type="evidence" value="ECO:0007669"/>
    <property type="project" value="TreeGrafter"/>
</dbReference>
<dbReference type="GO" id="GO:0003690">
    <property type="term" value="F:double-stranded DNA binding"/>
    <property type="evidence" value="ECO:0007669"/>
    <property type="project" value="TreeGrafter"/>
</dbReference>
<dbReference type="PANTHER" id="PTHR46060">
    <property type="entry name" value="MARINER MOS1 TRANSPOSASE-LIKE PROTEIN"/>
    <property type="match status" value="1"/>
</dbReference>
<dbReference type="GO" id="GO:0000014">
    <property type="term" value="F:single-stranded DNA endodeoxyribonuclease activity"/>
    <property type="evidence" value="ECO:0007669"/>
    <property type="project" value="TreeGrafter"/>
</dbReference>
<reference evidence="1" key="1">
    <citation type="submission" date="2020-08" db="EMBL/GenBank/DDBJ databases">
        <title>Multicomponent nature underlies the extraordinary mechanical properties of spider dragline silk.</title>
        <authorList>
            <person name="Kono N."/>
            <person name="Nakamura H."/>
            <person name="Mori M."/>
            <person name="Yoshida Y."/>
            <person name="Ohtoshi R."/>
            <person name="Malay A.D."/>
            <person name="Moran D.A.P."/>
            <person name="Tomita M."/>
            <person name="Numata K."/>
            <person name="Arakawa K."/>
        </authorList>
    </citation>
    <scope>NUCLEOTIDE SEQUENCE</scope>
</reference>
<proteinExistence type="predicted"/>
<dbReference type="GO" id="GO:0006303">
    <property type="term" value="P:double-strand break repair via nonhomologous end joining"/>
    <property type="evidence" value="ECO:0007669"/>
    <property type="project" value="TreeGrafter"/>
</dbReference>
<name>A0A8X6VB12_TRICX</name>
<gene>
    <name evidence="1" type="primary">SETMAR</name>
    <name evidence="1" type="ORF">TNCV_3862781</name>
</gene>
<dbReference type="EMBL" id="BMAU01021256">
    <property type="protein sequence ID" value="GFY05974.1"/>
    <property type="molecule type" value="Genomic_DNA"/>
</dbReference>
<dbReference type="PANTHER" id="PTHR46060:SF2">
    <property type="entry name" value="HISTONE-LYSINE N-METHYLTRANSFERASE SETMAR"/>
    <property type="match status" value="1"/>
</dbReference>
<keyword evidence="2" id="KW-1185">Reference proteome</keyword>
<dbReference type="GO" id="GO:0015074">
    <property type="term" value="P:DNA integration"/>
    <property type="evidence" value="ECO:0007669"/>
    <property type="project" value="TreeGrafter"/>
</dbReference>
<dbReference type="GO" id="GO:0003697">
    <property type="term" value="F:single-stranded DNA binding"/>
    <property type="evidence" value="ECO:0007669"/>
    <property type="project" value="TreeGrafter"/>
</dbReference>
<evidence type="ECO:0000313" key="2">
    <source>
        <dbReference type="Proteomes" id="UP000887159"/>
    </source>
</evidence>
<dbReference type="GO" id="GO:0000729">
    <property type="term" value="P:DNA double-strand break processing"/>
    <property type="evidence" value="ECO:0007669"/>
    <property type="project" value="TreeGrafter"/>
</dbReference>
<dbReference type="GO" id="GO:0044547">
    <property type="term" value="F:DNA topoisomerase binding"/>
    <property type="evidence" value="ECO:0007669"/>
    <property type="project" value="TreeGrafter"/>
</dbReference>
<dbReference type="Proteomes" id="UP000887159">
    <property type="component" value="Unassembled WGS sequence"/>
</dbReference>
<dbReference type="GO" id="GO:0031297">
    <property type="term" value="P:replication fork processing"/>
    <property type="evidence" value="ECO:0007669"/>
    <property type="project" value="TreeGrafter"/>
</dbReference>
<dbReference type="AlphaFoldDB" id="A0A8X6VB12"/>
<dbReference type="GO" id="GO:0044774">
    <property type="term" value="P:mitotic DNA integrity checkpoint signaling"/>
    <property type="evidence" value="ECO:0007669"/>
    <property type="project" value="TreeGrafter"/>
</dbReference>
<organism evidence="1 2">
    <name type="scientific">Trichonephila clavipes</name>
    <name type="common">Golden silk orbweaver</name>
    <name type="synonym">Nephila clavipes</name>
    <dbReference type="NCBI Taxonomy" id="2585209"/>
    <lineage>
        <taxon>Eukaryota</taxon>
        <taxon>Metazoa</taxon>
        <taxon>Ecdysozoa</taxon>
        <taxon>Arthropoda</taxon>
        <taxon>Chelicerata</taxon>
        <taxon>Arachnida</taxon>
        <taxon>Araneae</taxon>
        <taxon>Araneomorphae</taxon>
        <taxon>Entelegynae</taxon>
        <taxon>Araneoidea</taxon>
        <taxon>Nephilidae</taxon>
        <taxon>Trichonephila</taxon>
    </lineage>
</organism>
<dbReference type="GO" id="GO:0005634">
    <property type="term" value="C:nucleus"/>
    <property type="evidence" value="ECO:0007669"/>
    <property type="project" value="TreeGrafter"/>
</dbReference>